<proteinExistence type="predicted"/>
<organism evidence="2">
    <name type="scientific">Siphoviridae sp. ctobd83</name>
    <dbReference type="NCBI Taxonomy" id="2825670"/>
    <lineage>
        <taxon>Viruses</taxon>
        <taxon>Duplodnaviria</taxon>
        <taxon>Heunggongvirae</taxon>
        <taxon>Uroviricota</taxon>
        <taxon>Caudoviricetes</taxon>
    </lineage>
</organism>
<evidence type="ECO:0000313" key="2">
    <source>
        <dbReference type="EMBL" id="DAD99580.1"/>
    </source>
</evidence>
<sequence>MIKTSEAFRAAIVGSPRRIEIMAVVDISDPDTVFSAASGSGFAPWSKDAELHDHNFDAPRRYATLEQNRWALDGTFDIFPDDFKVTPHMGTATEALSGEDGTFSPAVWTQLNFSGVDILQAASVFFSTDPLDGYPVDFTVEVIQGGVTYYTKTFTDNTATSVVMDGFTVYNPDAIRVTCTKWSRPGRRMRLVEILPGIYEQWDGGMLAEFSVKQQGNVACTALPYGTCTLKMDNLSRRFEPRSKAGLFQSIEDRQGIEIYIGVKTGEGTIERCKLGTYYQYGDGWKTGDNGITMQWYLVDIIGLLADREFIPPATLPTTLGGWLSALTSQLGVNFKDRWHADSSYTALPVTVSNREDVQGKKCGDIIRWVCMATGTWPRADASTGDLTAEPLWSEGNKVTLDNLTAYPTMSANESIAAIIFTLNDGSNTQYIVSGNSTSSSSTVSVQNPFIKTQAQALAAAKNILATYGGNVLDLTGRGDPSSEIGDVDTVWLDESQATTARRVMQTFQFSGGVMQGCQSQLLQADGAFLFTERQIITTPGTWKAPAGKSKLYVICVGHGANGTAGQPGTWDEAGADGEDGIGGLVWADTININEQQAFAVTIGQETTFGVYSSANGKRYTNGYTDVRSGESYGRSGVKNPIPGSGNGGIRGIGGVKGNTHKEKKWKKRRDDKGGYYWEEVEVDVVDNYPGDPEPPSMGVHGCVVVYYDK</sequence>
<evidence type="ECO:0000256" key="1">
    <source>
        <dbReference type="SAM" id="MobiDB-lite"/>
    </source>
</evidence>
<protein>
    <submittedName>
        <fullName evidence="2">Uncharacterized protein</fullName>
    </submittedName>
</protein>
<feature type="compositionally biased region" description="Gly residues" evidence="1">
    <location>
        <begin position="645"/>
        <end position="657"/>
    </location>
</feature>
<dbReference type="EMBL" id="BK015288">
    <property type="protein sequence ID" value="DAD99580.1"/>
    <property type="molecule type" value="Genomic_DNA"/>
</dbReference>
<reference evidence="2" key="1">
    <citation type="journal article" date="2021" name="Proc. Natl. Acad. Sci. U.S.A.">
        <title>A Catalog of Tens of Thousands of Viruses from Human Metagenomes Reveals Hidden Associations with Chronic Diseases.</title>
        <authorList>
            <person name="Tisza M.J."/>
            <person name="Buck C.B."/>
        </authorList>
    </citation>
    <scope>NUCLEOTIDE SEQUENCE</scope>
    <source>
        <strain evidence="2">Ctobd83</strain>
    </source>
</reference>
<name>A0A8S5NYU9_9CAUD</name>
<accession>A0A8S5NYU9</accession>
<feature type="region of interest" description="Disordered" evidence="1">
    <location>
        <begin position="630"/>
        <end position="666"/>
    </location>
</feature>